<dbReference type="EMBL" id="JBIACK010000005">
    <property type="protein sequence ID" value="MFE8701555.1"/>
    <property type="molecule type" value="Genomic_DNA"/>
</dbReference>
<accession>A0ABW6KE69</accession>
<comment type="caution">
    <text evidence="2">The sequence shown here is derived from an EMBL/GenBank/DDBJ whole genome shotgun (WGS) entry which is preliminary data.</text>
</comment>
<keyword evidence="2" id="KW-0547">Nucleotide-binding</keyword>
<dbReference type="Pfam" id="PF09848">
    <property type="entry name" value="SLFN-g3_helicase"/>
    <property type="match status" value="1"/>
</dbReference>
<protein>
    <submittedName>
        <fullName evidence="2">DNA/RNA helicase domain-containing protein</fullName>
    </submittedName>
</protein>
<evidence type="ECO:0000259" key="1">
    <source>
        <dbReference type="Pfam" id="PF09848"/>
    </source>
</evidence>
<keyword evidence="2" id="KW-0067">ATP-binding</keyword>
<keyword evidence="3" id="KW-1185">Reference proteome</keyword>
<dbReference type="Proteomes" id="UP001601059">
    <property type="component" value="Unassembled WGS sequence"/>
</dbReference>
<sequence>MIVYEATKAEFLEDVFHDELVNNICNNYNAKIGKINKSEVRSWDNSMQYMYRVLSDSEIPSDAGVAIEFKIPHTSRRVDFLISGRDAENNSIVIVELKQWESVEAVKGKEAIVKTAMNRGLVETTHPSYQAWSYASLIKDYNENAQNEDMRLYPCAYLHNYLNQGQGDPLTDSIYDYYIDKAPVFIKGDAQRLRNFIKRYIQFGDNKENLYKIENGRIRPSKSLQDSLNLMLKGNDEFVMIDGQKVVYEEAVHLAKEALRTNTKQVLVVRGGPGTGKSVLAINLLVHLTNQSMVCQYVTKNAAPRNIYATKLKRDFRKGHIDNLFKGSGSYINAPKDEFDVLIVDEAHRLNLKSGMFQNLGENQTKEIIEASKLSIFFIDERQRVTLKDAGSLSEIDRFAKENNANLTIMNLESQFRCNGSDGYLAWLDDVLQIRETANSDYIGSQYDFRVFNNPNDLRKEIESKNKNNKARIVAGYCWNWDKDGKNNPNYYDIVLEQYDFKISWNLGNSETWAIDADSVKEAGCIHTSQGLEFEYVGVIIGNDMRFEDGQIITDYTERAKTDSSLKGLKKLLKEDSAKALKLADEIIRNTYRTLMTRGQKGCYVYCTDPELAKYLKNRYEQSNTVYEQNEFFRSEFRVAEEKEDYK</sequence>
<proteinExistence type="predicted"/>
<gene>
    <name evidence="2" type="ORF">ACFYKX_13200</name>
</gene>
<keyword evidence="2" id="KW-0378">Hydrolase</keyword>
<dbReference type="InterPro" id="IPR018647">
    <property type="entry name" value="SLFN_3-like_DNA/RNA_helicase"/>
</dbReference>
<feature type="domain" description="Schlafen group 3-like DNA/RNA helicase" evidence="1">
    <location>
        <begin position="264"/>
        <end position="609"/>
    </location>
</feature>
<evidence type="ECO:0000313" key="2">
    <source>
        <dbReference type="EMBL" id="MFE8701555.1"/>
    </source>
</evidence>
<evidence type="ECO:0000313" key="3">
    <source>
        <dbReference type="Proteomes" id="UP001601059"/>
    </source>
</evidence>
<name>A0ABW6KE69_9BACI</name>
<keyword evidence="2" id="KW-0347">Helicase</keyword>
<reference evidence="2 3" key="1">
    <citation type="submission" date="2024-08" db="EMBL/GenBank/DDBJ databases">
        <title>Two novel Cytobacillus novel species.</title>
        <authorList>
            <person name="Liu G."/>
        </authorList>
    </citation>
    <scope>NUCLEOTIDE SEQUENCE [LARGE SCALE GENOMIC DNA]</scope>
    <source>
        <strain evidence="2 3">FJAT-54145</strain>
    </source>
</reference>
<dbReference type="Gene3D" id="3.40.50.300">
    <property type="entry name" value="P-loop containing nucleotide triphosphate hydrolases"/>
    <property type="match status" value="1"/>
</dbReference>
<organism evidence="2 3">
    <name type="scientific">Cytobacillus spartinae</name>
    <dbReference type="NCBI Taxonomy" id="3299023"/>
    <lineage>
        <taxon>Bacteria</taxon>
        <taxon>Bacillati</taxon>
        <taxon>Bacillota</taxon>
        <taxon>Bacilli</taxon>
        <taxon>Bacillales</taxon>
        <taxon>Bacillaceae</taxon>
        <taxon>Cytobacillus</taxon>
    </lineage>
</organism>
<dbReference type="GO" id="GO:0004386">
    <property type="term" value="F:helicase activity"/>
    <property type="evidence" value="ECO:0007669"/>
    <property type="project" value="UniProtKB-KW"/>
</dbReference>
<dbReference type="RefSeq" id="WP_389361509.1">
    <property type="nucleotide sequence ID" value="NZ_JBIACK010000005.1"/>
</dbReference>
<dbReference type="SUPFAM" id="SSF52540">
    <property type="entry name" value="P-loop containing nucleoside triphosphate hydrolases"/>
    <property type="match status" value="1"/>
</dbReference>
<dbReference type="InterPro" id="IPR027417">
    <property type="entry name" value="P-loop_NTPase"/>
</dbReference>